<sequence>MNRKNIVIYNIIILFNLYFFIAVCFSIVYIALTLLKLGYIVDHYASAAHQNQLIDLISRSLYFSYITLFAVGYGDMTPLGLSKAVSMVQAFVGFILPYAILLKYLIYKPSFLRSHKK</sequence>
<dbReference type="InterPro" id="IPR013099">
    <property type="entry name" value="K_chnl_dom"/>
</dbReference>
<evidence type="ECO:0000259" key="2">
    <source>
        <dbReference type="Pfam" id="PF07885"/>
    </source>
</evidence>
<keyword evidence="4" id="KW-1185">Reference proteome</keyword>
<keyword evidence="1" id="KW-0812">Transmembrane</keyword>
<evidence type="ECO:0000313" key="3">
    <source>
        <dbReference type="EMBL" id="NYB74745.1"/>
    </source>
</evidence>
<proteinExistence type="predicted"/>
<keyword evidence="3" id="KW-0813">Transport</keyword>
<feature type="transmembrane region" description="Helical" evidence="1">
    <location>
        <begin position="6"/>
        <end position="35"/>
    </location>
</feature>
<accession>A0A974BK33</accession>
<feature type="transmembrane region" description="Helical" evidence="1">
    <location>
        <begin position="86"/>
        <end position="107"/>
    </location>
</feature>
<organism evidence="3 4">
    <name type="scientific">Sedimentibacter hydroxybenzoicus DSM 7310</name>
    <dbReference type="NCBI Taxonomy" id="1123245"/>
    <lineage>
        <taxon>Bacteria</taxon>
        <taxon>Bacillati</taxon>
        <taxon>Bacillota</taxon>
        <taxon>Tissierellia</taxon>
        <taxon>Sedimentibacter</taxon>
    </lineage>
</organism>
<gene>
    <name evidence="3" type="ORF">HZF24_11415</name>
</gene>
<dbReference type="Proteomes" id="UP000611629">
    <property type="component" value="Unassembled WGS sequence"/>
</dbReference>
<protein>
    <submittedName>
        <fullName evidence="3">Two pore domain potassium channel family protein</fullName>
    </submittedName>
</protein>
<feature type="domain" description="Potassium channel" evidence="2">
    <location>
        <begin position="32"/>
        <end position="102"/>
    </location>
</feature>
<comment type="caution">
    <text evidence="3">The sequence shown here is derived from an EMBL/GenBank/DDBJ whole genome shotgun (WGS) entry which is preliminary data.</text>
</comment>
<dbReference type="Pfam" id="PF07885">
    <property type="entry name" value="Ion_trans_2"/>
    <property type="match status" value="1"/>
</dbReference>
<keyword evidence="1" id="KW-0472">Membrane</keyword>
<dbReference type="SUPFAM" id="SSF81324">
    <property type="entry name" value="Voltage-gated potassium channels"/>
    <property type="match status" value="1"/>
</dbReference>
<dbReference type="Gene3D" id="1.10.287.70">
    <property type="match status" value="1"/>
</dbReference>
<reference evidence="3" key="1">
    <citation type="submission" date="2020-07" db="EMBL/GenBank/DDBJ databases">
        <title>Genomic analysis of a strain of Sedimentibacter Hydroxybenzoicus DSM7310.</title>
        <authorList>
            <person name="Ma S."/>
        </authorList>
    </citation>
    <scope>NUCLEOTIDE SEQUENCE</scope>
    <source>
        <strain evidence="3">DSM 7310</strain>
    </source>
</reference>
<dbReference type="RefSeq" id="WP_179238448.1">
    <property type="nucleotide sequence ID" value="NZ_JACBNQ010000012.1"/>
</dbReference>
<keyword evidence="3" id="KW-0406">Ion transport</keyword>
<keyword evidence="3" id="KW-0407">Ion channel</keyword>
<dbReference type="GO" id="GO:0034220">
    <property type="term" value="P:monoatomic ion transmembrane transport"/>
    <property type="evidence" value="ECO:0007669"/>
    <property type="project" value="UniProtKB-KW"/>
</dbReference>
<dbReference type="EMBL" id="JACBNQ010000012">
    <property type="protein sequence ID" value="NYB74745.1"/>
    <property type="molecule type" value="Genomic_DNA"/>
</dbReference>
<keyword evidence="1" id="KW-1133">Transmembrane helix</keyword>
<dbReference type="AlphaFoldDB" id="A0A974BK33"/>
<name>A0A974BK33_SEDHY</name>
<evidence type="ECO:0000313" key="4">
    <source>
        <dbReference type="Proteomes" id="UP000611629"/>
    </source>
</evidence>
<evidence type="ECO:0000256" key="1">
    <source>
        <dbReference type="SAM" id="Phobius"/>
    </source>
</evidence>